<evidence type="ECO:0008006" key="5">
    <source>
        <dbReference type="Google" id="ProtNLM"/>
    </source>
</evidence>
<reference evidence="4" key="1">
    <citation type="journal article" date="2019" name="Int. J. Syst. Evol. Microbiol.">
        <title>The Global Catalogue of Microorganisms (GCM) 10K type strain sequencing project: providing services to taxonomists for standard genome sequencing and annotation.</title>
        <authorList>
            <consortium name="The Broad Institute Genomics Platform"/>
            <consortium name="The Broad Institute Genome Sequencing Center for Infectious Disease"/>
            <person name="Wu L."/>
            <person name="Ma J."/>
        </authorList>
    </citation>
    <scope>NUCLEOTIDE SEQUENCE [LARGE SCALE GENOMIC DNA]</scope>
    <source>
        <strain evidence="4">KCTC 42280</strain>
    </source>
</reference>
<feature type="chain" id="PRO_5046422245" description="Lipoprotein" evidence="2">
    <location>
        <begin position="21"/>
        <end position="235"/>
    </location>
</feature>
<dbReference type="Proteomes" id="UP000610203">
    <property type="component" value="Unassembled WGS sequence"/>
</dbReference>
<dbReference type="EMBL" id="BMZR01000002">
    <property type="protein sequence ID" value="GHD31981.1"/>
    <property type="molecule type" value="Genomic_DNA"/>
</dbReference>
<protein>
    <recommendedName>
        <fullName evidence="5">Lipoprotein</fullName>
    </recommendedName>
</protein>
<dbReference type="RefSeq" id="WP_189583935.1">
    <property type="nucleotide sequence ID" value="NZ_BMZR01000002.1"/>
</dbReference>
<accession>A0ABQ3GSY2</accession>
<dbReference type="PROSITE" id="PS51257">
    <property type="entry name" value="PROKAR_LIPOPROTEIN"/>
    <property type="match status" value="1"/>
</dbReference>
<proteinExistence type="predicted"/>
<evidence type="ECO:0000256" key="1">
    <source>
        <dbReference type="SAM" id="MobiDB-lite"/>
    </source>
</evidence>
<evidence type="ECO:0000256" key="2">
    <source>
        <dbReference type="SAM" id="SignalP"/>
    </source>
</evidence>
<evidence type="ECO:0000313" key="3">
    <source>
        <dbReference type="EMBL" id="GHD31981.1"/>
    </source>
</evidence>
<organism evidence="3 4">
    <name type="scientific">Psychrobacter glaciei</name>
    <dbReference type="NCBI Taxonomy" id="619771"/>
    <lineage>
        <taxon>Bacteria</taxon>
        <taxon>Pseudomonadati</taxon>
        <taxon>Pseudomonadota</taxon>
        <taxon>Gammaproteobacteria</taxon>
        <taxon>Moraxellales</taxon>
        <taxon>Moraxellaceae</taxon>
        <taxon>Psychrobacter</taxon>
    </lineage>
</organism>
<name>A0ABQ3GSY2_9GAMM</name>
<dbReference type="NCBIfam" id="NF047650">
    <property type="entry name" value="lipo_NMCC_0638"/>
    <property type="match status" value="1"/>
</dbReference>
<keyword evidence="4" id="KW-1185">Reference proteome</keyword>
<gene>
    <name evidence="3" type="ORF">GCM10016272_14660</name>
</gene>
<sequence>MNKKAVSLILLSTLSGFTLSACGKNDSESSIEESVVEANNLADERSLQTSKAIAIEDKNVNEVGQTTIGSVGSTSPMQIAQAESFLNIYSTTCAKYLPNLDELRDKLKDLPQLTDVQAKQFLKGHSGSAWSVPDDHGTFVLTLIEEKNMCAVYANKANSQVVEKQFSNMFASAPSPLTSNERDNSKQTTISGERTTLSYEWAQQGAQRKMLFMLTTDSSADADVQALFTASMIQE</sequence>
<feature type="signal peptide" evidence="2">
    <location>
        <begin position="1"/>
        <end position="20"/>
    </location>
</feature>
<evidence type="ECO:0000313" key="4">
    <source>
        <dbReference type="Proteomes" id="UP000610203"/>
    </source>
</evidence>
<keyword evidence="2" id="KW-0732">Signal</keyword>
<comment type="caution">
    <text evidence="3">The sequence shown here is derived from an EMBL/GenBank/DDBJ whole genome shotgun (WGS) entry which is preliminary data.</text>
</comment>
<feature type="region of interest" description="Disordered" evidence="1">
    <location>
        <begin position="173"/>
        <end position="192"/>
    </location>
</feature>